<name>A0A1D8IQ10_9GAMM</name>
<evidence type="ECO:0000313" key="3">
    <source>
        <dbReference type="Proteomes" id="UP000095401"/>
    </source>
</evidence>
<dbReference type="RefSeq" id="WP_070078913.1">
    <property type="nucleotide sequence ID" value="NZ_CP017415.1"/>
</dbReference>
<dbReference type="NCBIfam" id="NF003501">
    <property type="entry name" value="PRK05170.1-5"/>
    <property type="match status" value="1"/>
</dbReference>
<dbReference type="PANTHER" id="PTHR37421:SF1">
    <property type="entry name" value="UPF0260 PROTEIN YCGN"/>
    <property type="match status" value="1"/>
</dbReference>
<dbReference type="Pfam" id="PF03692">
    <property type="entry name" value="CxxCxxCC"/>
    <property type="match status" value="1"/>
</dbReference>
<evidence type="ECO:0000313" key="2">
    <source>
        <dbReference type="EMBL" id="AOU98553.1"/>
    </source>
</evidence>
<dbReference type="AlphaFoldDB" id="A0A1D8IQ10"/>
<comment type="similarity">
    <text evidence="1">Belongs to the UPF0260 family.</text>
</comment>
<dbReference type="EMBL" id="CP017415">
    <property type="protein sequence ID" value="AOU98553.1"/>
    <property type="molecule type" value="Genomic_DNA"/>
</dbReference>
<dbReference type="InterPro" id="IPR008228">
    <property type="entry name" value="UCP006173"/>
</dbReference>
<dbReference type="HAMAP" id="MF_00676">
    <property type="entry name" value="UPF0260"/>
    <property type="match status" value="1"/>
</dbReference>
<dbReference type="NCBIfam" id="NF003507">
    <property type="entry name" value="PRK05170.2-5"/>
    <property type="match status" value="1"/>
</dbReference>
<evidence type="ECO:0000256" key="1">
    <source>
        <dbReference type="HAMAP-Rule" id="MF_00676"/>
    </source>
</evidence>
<protein>
    <recommendedName>
        <fullName evidence="1">UPF0260 protein BI364_11840</fullName>
    </recommendedName>
</protein>
<organism evidence="2 3">
    <name type="scientific">Acidihalobacter yilgarnensis</name>
    <dbReference type="NCBI Taxonomy" id="2819280"/>
    <lineage>
        <taxon>Bacteria</taxon>
        <taxon>Pseudomonadati</taxon>
        <taxon>Pseudomonadota</taxon>
        <taxon>Gammaproteobacteria</taxon>
        <taxon>Chromatiales</taxon>
        <taxon>Ectothiorhodospiraceae</taxon>
        <taxon>Acidihalobacter</taxon>
    </lineage>
</organism>
<accession>A0A1D8IQ10</accession>
<dbReference type="PANTHER" id="PTHR37421">
    <property type="entry name" value="UPF0260 PROTEIN YCGN"/>
    <property type="match status" value="1"/>
</dbReference>
<keyword evidence="3" id="KW-1185">Reference proteome</keyword>
<dbReference type="KEGG" id="aprs:BI364_11840"/>
<dbReference type="InterPro" id="IPR005358">
    <property type="entry name" value="Puta_zinc/iron-chelating_dom"/>
</dbReference>
<dbReference type="Proteomes" id="UP000095401">
    <property type="component" value="Chromosome"/>
</dbReference>
<gene>
    <name evidence="2" type="ORF">BI364_11840</name>
</gene>
<sequence length="146" mass="16928">MALRPGFWRDTSLAEMDQEEWEAVCDGCGRCCLHKLQDEDSGELFFTDVACHLLNLQSCQCKDYPRRRSQVPDCIQLTTKDIESFEWLPSTCGYRRLASGQDLPEWHHLVCGDHEAVHRAGVSVRGRCVSERYVDDLEEHIVEWLR</sequence>
<proteinExistence type="inferred from homology"/>
<dbReference type="PIRSF" id="PIRSF006173">
    <property type="entry name" value="UCP006173"/>
    <property type="match status" value="1"/>
</dbReference>
<reference evidence="3" key="1">
    <citation type="submission" date="2016-09" db="EMBL/GenBank/DDBJ databases">
        <title>Acidihalobacter prosperus F5.</title>
        <authorList>
            <person name="Khaleque H.N."/>
            <person name="Ramsay J.P."/>
            <person name="Kaksonen A.H."/>
            <person name="Boxall N.J."/>
            <person name="Watkin E.L.J."/>
        </authorList>
    </citation>
    <scope>NUCLEOTIDE SEQUENCE [LARGE SCALE GENOMIC DNA]</scope>
    <source>
        <strain evidence="3">F5</strain>
    </source>
</reference>